<dbReference type="AlphaFoldDB" id="A0AAD8NMF8"/>
<evidence type="ECO:0000256" key="1">
    <source>
        <dbReference type="SAM" id="MobiDB-lite"/>
    </source>
</evidence>
<dbReference type="Proteomes" id="UP001229421">
    <property type="component" value="Unassembled WGS sequence"/>
</dbReference>
<dbReference type="PANTHER" id="PTHR31704:SF37">
    <property type="entry name" value="HEAT SHOCK PROTEIN"/>
    <property type="match status" value="1"/>
</dbReference>
<reference evidence="3" key="1">
    <citation type="journal article" date="2023" name="bioRxiv">
        <title>Improved chromosome-level genome assembly for marigold (Tagetes erecta).</title>
        <authorList>
            <person name="Jiang F."/>
            <person name="Yuan L."/>
            <person name="Wang S."/>
            <person name="Wang H."/>
            <person name="Xu D."/>
            <person name="Wang A."/>
            <person name="Fan W."/>
        </authorList>
    </citation>
    <scope>NUCLEOTIDE SEQUENCE</scope>
    <source>
        <strain evidence="3">WSJ</strain>
        <tissue evidence="3">Leaf</tissue>
    </source>
</reference>
<feature type="compositionally biased region" description="Basic and acidic residues" evidence="1">
    <location>
        <begin position="162"/>
        <end position="173"/>
    </location>
</feature>
<protein>
    <recommendedName>
        <fullName evidence="2">Myb/SANT-like domain-containing protein</fullName>
    </recommendedName>
</protein>
<comment type="caution">
    <text evidence="3">The sequence shown here is derived from an EMBL/GenBank/DDBJ whole genome shotgun (WGS) entry which is preliminary data.</text>
</comment>
<proteinExistence type="predicted"/>
<evidence type="ECO:0000313" key="4">
    <source>
        <dbReference type="Proteomes" id="UP001229421"/>
    </source>
</evidence>
<name>A0AAD8NMF8_TARER</name>
<keyword evidence="4" id="KW-1185">Reference proteome</keyword>
<accession>A0AAD8NMF8</accession>
<sequence length="212" mass="24411">MYQIMDENHPNVVGCETSSNKNKSTLLWDDFTFKEFIDACVIELRRGNRPGTHFNKVEWVNIVKTMYEKTGKTLEQKQIKNKWDSMKKEWKLYDRLMRLETGISGTRSFIDASPEWWDEKIKVDKDSTKFKGANLGIFETHYGDHAMTPLQCLNDSNMSGVRSEENIEGKGDSDEITLGGDDEPLFSTYGESSSSKRKMSKDVSHKRSTKSK</sequence>
<organism evidence="3 4">
    <name type="scientific">Tagetes erecta</name>
    <name type="common">African marigold</name>
    <dbReference type="NCBI Taxonomy" id="13708"/>
    <lineage>
        <taxon>Eukaryota</taxon>
        <taxon>Viridiplantae</taxon>
        <taxon>Streptophyta</taxon>
        <taxon>Embryophyta</taxon>
        <taxon>Tracheophyta</taxon>
        <taxon>Spermatophyta</taxon>
        <taxon>Magnoliopsida</taxon>
        <taxon>eudicotyledons</taxon>
        <taxon>Gunneridae</taxon>
        <taxon>Pentapetalae</taxon>
        <taxon>asterids</taxon>
        <taxon>campanulids</taxon>
        <taxon>Asterales</taxon>
        <taxon>Asteraceae</taxon>
        <taxon>Asteroideae</taxon>
        <taxon>Heliantheae alliance</taxon>
        <taxon>Tageteae</taxon>
        <taxon>Tagetes</taxon>
    </lineage>
</organism>
<dbReference type="PANTHER" id="PTHR31704">
    <property type="entry name" value="MYB/SANT-LIKE DNA-BINDING DOMAIN PROTEIN-RELATED"/>
    <property type="match status" value="1"/>
</dbReference>
<dbReference type="Pfam" id="PF12776">
    <property type="entry name" value="Myb_DNA-bind_3"/>
    <property type="match status" value="1"/>
</dbReference>
<dbReference type="EMBL" id="JAUHHV010000008">
    <property type="protein sequence ID" value="KAK1414904.1"/>
    <property type="molecule type" value="Genomic_DNA"/>
</dbReference>
<feature type="domain" description="Myb/SANT-like" evidence="2">
    <location>
        <begin position="28"/>
        <end position="119"/>
    </location>
</feature>
<gene>
    <name evidence="3" type="ORF">QVD17_30667</name>
</gene>
<evidence type="ECO:0000313" key="3">
    <source>
        <dbReference type="EMBL" id="KAK1414904.1"/>
    </source>
</evidence>
<dbReference type="InterPro" id="IPR024752">
    <property type="entry name" value="Myb/SANT-like_dom"/>
</dbReference>
<evidence type="ECO:0000259" key="2">
    <source>
        <dbReference type="Pfam" id="PF12776"/>
    </source>
</evidence>
<feature type="region of interest" description="Disordered" evidence="1">
    <location>
        <begin position="156"/>
        <end position="212"/>
    </location>
</feature>